<accession>A0A939S529</accession>
<keyword evidence="2" id="KW-1185">Reference proteome</keyword>
<gene>
    <name evidence="1" type="ORF">J4H92_02890</name>
</gene>
<reference evidence="1" key="1">
    <citation type="submission" date="2021-03" db="EMBL/GenBank/DDBJ databases">
        <title>Leucobacter chromiisoli sp. nov., isolated from chromium-containing soil of chemical plant.</title>
        <authorList>
            <person name="Xu Z."/>
        </authorList>
    </citation>
    <scope>NUCLEOTIDE SEQUENCE</scope>
    <source>
        <strain evidence="1">S27</strain>
    </source>
</reference>
<dbReference type="EMBL" id="JAGDYM010000004">
    <property type="protein sequence ID" value="MBO1900894.1"/>
    <property type="molecule type" value="Genomic_DNA"/>
</dbReference>
<organism evidence="1 2">
    <name type="scientific">Leucobacter weissii</name>
    <dbReference type="NCBI Taxonomy" id="1983706"/>
    <lineage>
        <taxon>Bacteria</taxon>
        <taxon>Bacillati</taxon>
        <taxon>Actinomycetota</taxon>
        <taxon>Actinomycetes</taxon>
        <taxon>Micrococcales</taxon>
        <taxon>Microbacteriaceae</taxon>
        <taxon>Leucobacter</taxon>
    </lineage>
</organism>
<proteinExistence type="predicted"/>
<dbReference type="Proteomes" id="UP000664382">
    <property type="component" value="Unassembled WGS sequence"/>
</dbReference>
<comment type="caution">
    <text evidence="1">The sequence shown here is derived from an EMBL/GenBank/DDBJ whole genome shotgun (WGS) entry which is preliminary data.</text>
</comment>
<evidence type="ECO:0000313" key="1">
    <source>
        <dbReference type="EMBL" id="MBO1900894.1"/>
    </source>
</evidence>
<dbReference type="RefSeq" id="WP_208095716.1">
    <property type="nucleotide sequence ID" value="NZ_JAGDYM010000004.1"/>
</dbReference>
<dbReference type="AlphaFoldDB" id="A0A939S529"/>
<protein>
    <submittedName>
        <fullName evidence="1">Uncharacterized protein</fullName>
    </submittedName>
</protein>
<sequence>MNSPHPAQDRARTLAHDAELREQLALLLGQADRRQIWTLYLSREHRILDPVMPMGDHPPVPQHLCRTADLGIVPFSCVLVERVDRVREAVGASSLVFVWERPGPPKPSGTDLSWAREVVAEGERRELRIRAQFLLHSGGVRQLLPAEWS</sequence>
<name>A0A939S529_9MICO</name>
<evidence type="ECO:0000313" key="2">
    <source>
        <dbReference type="Proteomes" id="UP000664382"/>
    </source>
</evidence>